<evidence type="ECO:0000313" key="2">
    <source>
        <dbReference type="EMBL" id="SSX33505.1"/>
    </source>
</evidence>
<organism evidence="2">
    <name type="scientific">Culicoides sonorensis</name>
    <name type="common">Biting midge</name>
    <dbReference type="NCBI Taxonomy" id="179676"/>
    <lineage>
        <taxon>Eukaryota</taxon>
        <taxon>Metazoa</taxon>
        <taxon>Ecdysozoa</taxon>
        <taxon>Arthropoda</taxon>
        <taxon>Hexapoda</taxon>
        <taxon>Insecta</taxon>
        <taxon>Pterygota</taxon>
        <taxon>Neoptera</taxon>
        <taxon>Endopterygota</taxon>
        <taxon>Diptera</taxon>
        <taxon>Nematocera</taxon>
        <taxon>Chironomoidea</taxon>
        <taxon>Ceratopogonidae</taxon>
        <taxon>Ceratopogoninae</taxon>
        <taxon>Culicoides</taxon>
        <taxon>Monoculicoides</taxon>
    </lineage>
</organism>
<feature type="signal peptide" evidence="1">
    <location>
        <begin position="1"/>
        <end position="19"/>
    </location>
</feature>
<protein>
    <submittedName>
        <fullName evidence="2">CSON006554 protein</fullName>
    </submittedName>
</protein>
<dbReference type="VEuPathDB" id="VectorBase:CSON006554"/>
<reference evidence="2" key="1">
    <citation type="submission" date="2018-07" db="EMBL/GenBank/DDBJ databases">
        <authorList>
            <person name="Quirk P.G."/>
            <person name="Krulwich T.A."/>
        </authorList>
    </citation>
    <scope>NUCLEOTIDE SEQUENCE</scope>
</reference>
<dbReference type="EMBL" id="UFQT01002454">
    <property type="protein sequence ID" value="SSX33505.1"/>
    <property type="molecule type" value="Genomic_DNA"/>
</dbReference>
<gene>
    <name evidence="2" type="primary">CSON006554</name>
</gene>
<dbReference type="AlphaFoldDB" id="A0A336MUW5"/>
<sequence>MKFQLLLVLSIAFHTYTSSSRLPLENRIVGAFKMKLKLFVILFVASVIRASPPNLGFFNPRYSFSERIVGGKFSFQFVEFKKQFIFISRQCC</sequence>
<accession>A0A336MUW5</accession>
<feature type="chain" id="PRO_5016320049" evidence="1">
    <location>
        <begin position="20"/>
        <end position="92"/>
    </location>
</feature>
<name>A0A336MUW5_CULSO</name>
<evidence type="ECO:0000256" key="1">
    <source>
        <dbReference type="SAM" id="SignalP"/>
    </source>
</evidence>
<keyword evidence="1" id="KW-0732">Signal</keyword>
<proteinExistence type="predicted"/>